<proteinExistence type="predicted"/>
<feature type="region of interest" description="Disordered" evidence="1">
    <location>
        <begin position="220"/>
        <end position="242"/>
    </location>
</feature>
<dbReference type="CDD" id="cd04301">
    <property type="entry name" value="NAT_SF"/>
    <property type="match status" value="1"/>
</dbReference>
<keyword evidence="4" id="KW-1185">Reference proteome</keyword>
<evidence type="ECO:0000256" key="1">
    <source>
        <dbReference type="SAM" id="MobiDB-lite"/>
    </source>
</evidence>
<reference evidence="3" key="1">
    <citation type="journal article" date="2021" name="Sci. Rep.">
        <title>Diploid genomic architecture of Nitzschia inconspicua, an elite biomass production diatom.</title>
        <authorList>
            <person name="Oliver A."/>
            <person name="Podell S."/>
            <person name="Pinowska A."/>
            <person name="Traller J.C."/>
            <person name="Smith S.R."/>
            <person name="McClure R."/>
            <person name="Beliaev A."/>
            <person name="Bohutskyi P."/>
            <person name="Hill E.A."/>
            <person name="Rabines A."/>
            <person name="Zheng H."/>
            <person name="Allen L.Z."/>
            <person name="Kuo A."/>
            <person name="Grigoriev I.V."/>
            <person name="Allen A.E."/>
            <person name="Hazlebeck D."/>
            <person name="Allen E.E."/>
        </authorList>
    </citation>
    <scope>NUCLEOTIDE SEQUENCE</scope>
    <source>
        <strain evidence="3">Hildebrandi</strain>
    </source>
</reference>
<feature type="compositionally biased region" description="Basic and acidic residues" evidence="1">
    <location>
        <begin position="230"/>
        <end position="242"/>
    </location>
</feature>
<dbReference type="Proteomes" id="UP000693970">
    <property type="component" value="Unassembled WGS sequence"/>
</dbReference>
<dbReference type="OrthoDB" id="46490at2759"/>
<accession>A0A9K3LQ50</accession>
<dbReference type="PANTHER" id="PTHR43617">
    <property type="entry name" value="L-AMINO ACID N-ACETYLTRANSFERASE"/>
    <property type="match status" value="1"/>
</dbReference>
<protein>
    <submittedName>
        <fullName evidence="3">Acyl-CoA N-acyltransferase</fullName>
    </submittedName>
</protein>
<dbReference type="GO" id="GO:0016747">
    <property type="term" value="F:acyltransferase activity, transferring groups other than amino-acyl groups"/>
    <property type="evidence" value="ECO:0007669"/>
    <property type="project" value="InterPro"/>
</dbReference>
<feature type="domain" description="N-acetyltransferase" evidence="2">
    <location>
        <begin position="21"/>
        <end position="215"/>
    </location>
</feature>
<dbReference type="InterPro" id="IPR000182">
    <property type="entry name" value="GNAT_dom"/>
</dbReference>
<dbReference type="EMBL" id="JAGRRH010000007">
    <property type="protein sequence ID" value="KAG7365913.1"/>
    <property type="molecule type" value="Genomic_DNA"/>
</dbReference>
<name>A0A9K3LQ50_9STRA</name>
<comment type="caution">
    <text evidence="3">The sequence shown here is derived from an EMBL/GenBank/DDBJ whole genome shotgun (WGS) entry which is preliminary data.</text>
</comment>
<dbReference type="AlphaFoldDB" id="A0A9K3LQ50"/>
<evidence type="ECO:0000313" key="3">
    <source>
        <dbReference type="EMBL" id="KAG7365913.1"/>
    </source>
</evidence>
<dbReference type="Pfam" id="PF00583">
    <property type="entry name" value="Acetyltransf_1"/>
    <property type="match status" value="1"/>
</dbReference>
<reference evidence="3" key="2">
    <citation type="submission" date="2021-04" db="EMBL/GenBank/DDBJ databases">
        <authorList>
            <person name="Podell S."/>
        </authorList>
    </citation>
    <scope>NUCLEOTIDE SEQUENCE</scope>
    <source>
        <strain evidence="3">Hildebrandi</strain>
    </source>
</reference>
<evidence type="ECO:0000313" key="4">
    <source>
        <dbReference type="Proteomes" id="UP000693970"/>
    </source>
</evidence>
<organism evidence="3 4">
    <name type="scientific">Nitzschia inconspicua</name>
    <dbReference type="NCBI Taxonomy" id="303405"/>
    <lineage>
        <taxon>Eukaryota</taxon>
        <taxon>Sar</taxon>
        <taxon>Stramenopiles</taxon>
        <taxon>Ochrophyta</taxon>
        <taxon>Bacillariophyta</taxon>
        <taxon>Bacillariophyceae</taxon>
        <taxon>Bacillariophycidae</taxon>
        <taxon>Bacillariales</taxon>
        <taxon>Bacillariaceae</taxon>
        <taxon>Nitzschia</taxon>
    </lineage>
</organism>
<sequence length="275" mass="31257">MFGMSQSSSTSSRSLLPQQEYELHVPTKKDFVGLCELQDLAFEEKRGWCQPITDCRTSYQHAYEFYSQSFPDKLQHCRIIVDNGVVIGGCQLQFPGDPGDMSFCADGMRRDIHEGDTYAYVEWIACHPDHTGKGIGSVLLQWAMEYCRQMGLRTLSLQVGGSNERAIQLYERHGFVTATQPGDDCIDIYCLGPVYVYCCLGFKHHSLVYMERRLMDAPTTSEFDEDDDVENQRSFKDGNKKSASDRILIKENITVRKSIGRCANHEIGNNGMERE</sequence>
<dbReference type="InterPro" id="IPR050276">
    <property type="entry name" value="MshD_Acetyltransferase"/>
</dbReference>
<evidence type="ECO:0000259" key="2">
    <source>
        <dbReference type="PROSITE" id="PS51186"/>
    </source>
</evidence>
<dbReference type="PROSITE" id="PS51186">
    <property type="entry name" value="GNAT"/>
    <property type="match status" value="1"/>
</dbReference>
<gene>
    <name evidence="3" type="ORF">IV203_028583</name>
</gene>